<evidence type="ECO:0000256" key="5">
    <source>
        <dbReference type="ARBA" id="ARBA00023015"/>
    </source>
</evidence>
<evidence type="ECO:0000256" key="3">
    <source>
        <dbReference type="ARBA" id="ARBA00022771"/>
    </source>
</evidence>
<keyword evidence="3 9" id="KW-0863">Zinc-finger</keyword>
<dbReference type="InterPro" id="IPR013088">
    <property type="entry name" value="Znf_NHR/GATA"/>
</dbReference>
<dbReference type="EMBL" id="CP090164">
    <property type="protein sequence ID" value="UJO14101.1"/>
    <property type="molecule type" value="Genomic_DNA"/>
</dbReference>
<dbReference type="Pfam" id="PF25026">
    <property type="entry name" value="Asd-4"/>
    <property type="match status" value="1"/>
</dbReference>
<keyword evidence="7" id="KW-0804">Transcription</keyword>
<evidence type="ECO:0000256" key="6">
    <source>
        <dbReference type="ARBA" id="ARBA00023063"/>
    </source>
</evidence>
<dbReference type="PROSITE" id="PS50114">
    <property type="entry name" value="GATA_ZN_FINGER_2"/>
    <property type="match status" value="1"/>
</dbReference>
<dbReference type="Proteomes" id="UP000756132">
    <property type="component" value="Chromosome 2"/>
</dbReference>
<reference evidence="12" key="2">
    <citation type="journal article" date="2022" name="Microb. Genom.">
        <title>A chromosome-scale genome assembly of the tomato pathogen Cladosporium fulvum reveals a compartmentalized genome architecture and the presence of a dispensable chromosome.</title>
        <authorList>
            <person name="Zaccaron A.Z."/>
            <person name="Chen L.H."/>
            <person name="Samaras A."/>
            <person name="Stergiopoulos I."/>
        </authorList>
    </citation>
    <scope>NUCLEOTIDE SEQUENCE</scope>
    <source>
        <strain evidence="12">Race5_Kim</strain>
    </source>
</reference>
<feature type="compositionally biased region" description="Basic residues" evidence="10">
    <location>
        <begin position="167"/>
        <end position="176"/>
    </location>
</feature>
<evidence type="ECO:0000256" key="2">
    <source>
        <dbReference type="ARBA" id="ARBA00022723"/>
    </source>
</evidence>
<dbReference type="Gene3D" id="3.30.50.10">
    <property type="entry name" value="Erythroid Transcription Factor GATA-1, subunit A"/>
    <property type="match status" value="1"/>
</dbReference>
<organism evidence="12 13">
    <name type="scientific">Passalora fulva</name>
    <name type="common">Tomato leaf mold</name>
    <name type="synonym">Cladosporium fulvum</name>
    <dbReference type="NCBI Taxonomy" id="5499"/>
    <lineage>
        <taxon>Eukaryota</taxon>
        <taxon>Fungi</taxon>
        <taxon>Dikarya</taxon>
        <taxon>Ascomycota</taxon>
        <taxon>Pezizomycotina</taxon>
        <taxon>Dothideomycetes</taxon>
        <taxon>Dothideomycetidae</taxon>
        <taxon>Mycosphaerellales</taxon>
        <taxon>Mycosphaerellaceae</taxon>
        <taxon>Fulvia</taxon>
    </lineage>
</organism>
<evidence type="ECO:0000256" key="7">
    <source>
        <dbReference type="ARBA" id="ARBA00023163"/>
    </source>
</evidence>
<dbReference type="PANTHER" id="PTHR10071:SF281">
    <property type="entry name" value="BOX A-BINDING FACTOR-RELATED"/>
    <property type="match status" value="1"/>
</dbReference>
<feature type="compositionally biased region" description="Polar residues" evidence="10">
    <location>
        <begin position="266"/>
        <end position="297"/>
    </location>
</feature>
<feature type="compositionally biased region" description="Low complexity" evidence="10">
    <location>
        <begin position="230"/>
        <end position="244"/>
    </location>
</feature>
<dbReference type="GO" id="GO:0045944">
    <property type="term" value="P:positive regulation of transcription by RNA polymerase II"/>
    <property type="evidence" value="ECO:0007669"/>
    <property type="project" value="TreeGrafter"/>
</dbReference>
<gene>
    <name evidence="12" type="ORF">CLAFUR5_03552</name>
</gene>
<dbReference type="InterPro" id="IPR000679">
    <property type="entry name" value="Znf_GATA"/>
</dbReference>
<evidence type="ECO:0000259" key="11">
    <source>
        <dbReference type="PROSITE" id="PS50114"/>
    </source>
</evidence>
<dbReference type="PRINTS" id="PR00619">
    <property type="entry name" value="GATAZNFINGER"/>
</dbReference>
<dbReference type="GeneID" id="71983430"/>
<dbReference type="PROSITE" id="PS00344">
    <property type="entry name" value="GATA_ZN_FINGER_1"/>
    <property type="match status" value="1"/>
</dbReference>
<dbReference type="KEGG" id="ffu:CLAFUR5_03552"/>
<evidence type="ECO:0000256" key="4">
    <source>
        <dbReference type="ARBA" id="ARBA00022833"/>
    </source>
</evidence>
<sequence>MLQYAAPSAPQHFPTGPHSTVHHNDFEIARPPSTASHHSYESIRQSSLNGLGAGTAGAGNGSSSLSALAACAAQAPIAVASQGSAEGSTRSSTPSNSAHMSTQPAHFSAPASTSSNVAPVCQNCQTSTTPLWRRDESGSVLCNACGLFLKLHGRARPISLKTDVIKSRNRVKTAGPKKRDSHGGGDGMAHASNGYPAAHPDLAHAGHHQHPQHHQHGMPMGMNGEHHRVPSPGSGSNGDSNIGPHNPNIAPQHIFDTVTLPPDTFASPSLPQFSLRQPSPSTSALNGNSTNHNDGSQSYDALIEQNKQLSTRANELEVINGLYQGRVRELEAHEEEARRQTQSLHAELAAARARIAELEAEDSPARKRVKMNNDLGDRSGNSTPAVDSGDGTSI</sequence>
<dbReference type="InterPro" id="IPR056998">
    <property type="entry name" value="Asd-4/GZF3_helical"/>
</dbReference>
<keyword evidence="13" id="KW-1185">Reference proteome</keyword>
<feature type="compositionally biased region" description="Polar residues" evidence="10">
    <location>
        <begin position="379"/>
        <end position="394"/>
    </location>
</feature>
<evidence type="ECO:0000256" key="9">
    <source>
        <dbReference type="PROSITE-ProRule" id="PRU00094"/>
    </source>
</evidence>
<reference evidence="12" key="1">
    <citation type="submission" date="2021-12" db="EMBL/GenBank/DDBJ databases">
        <authorList>
            <person name="Zaccaron A."/>
            <person name="Stergiopoulos I."/>
        </authorList>
    </citation>
    <scope>NUCLEOTIDE SEQUENCE</scope>
    <source>
        <strain evidence="12">Race5_Kim</strain>
    </source>
</reference>
<dbReference type="Pfam" id="PF00320">
    <property type="entry name" value="GATA"/>
    <property type="match status" value="1"/>
</dbReference>
<dbReference type="SUPFAM" id="SSF57716">
    <property type="entry name" value="Glucocorticoid receptor-like (DNA-binding domain)"/>
    <property type="match status" value="1"/>
</dbReference>
<feature type="compositionally biased region" description="Polar residues" evidence="10">
    <location>
        <begin position="33"/>
        <end position="43"/>
    </location>
</feature>
<dbReference type="InterPro" id="IPR039355">
    <property type="entry name" value="Transcription_factor_GATA"/>
</dbReference>
<name>A0A9Q8P5N8_PASFU</name>
<dbReference type="CDD" id="cd00202">
    <property type="entry name" value="ZnF_GATA"/>
    <property type="match status" value="1"/>
</dbReference>
<proteinExistence type="predicted"/>
<accession>A0A9Q8P5N8</accession>
<dbReference type="PANTHER" id="PTHR10071">
    <property type="entry name" value="TRANSCRIPTION FACTOR GATA FAMILY MEMBER"/>
    <property type="match status" value="1"/>
</dbReference>
<dbReference type="SMART" id="SM00401">
    <property type="entry name" value="ZnF_GATA"/>
    <property type="match status" value="1"/>
</dbReference>
<evidence type="ECO:0000256" key="1">
    <source>
        <dbReference type="ARBA" id="ARBA00004123"/>
    </source>
</evidence>
<keyword evidence="4" id="KW-0862">Zinc</keyword>
<evidence type="ECO:0000313" key="13">
    <source>
        <dbReference type="Proteomes" id="UP000756132"/>
    </source>
</evidence>
<evidence type="ECO:0000256" key="10">
    <source>
        <dbReference type="SAM" id="MobiDB-lite"/>
    </source>
</evidence>
<feature type="compositionally biased region" description="Basic residues" evidence="10">
    <location>
        <begin position="205"/>
        <end position="216"/>
    </location>
</feature>
<dbReference type="GO" id="GO:0000122">
    <property type="term" value="P:negative regulation of transcription by RNA polymerase II"/>
    <property type="evidence" value="ECO:0007669"/>
    <property type="project" value="TreeGrafter"/>
</dbReference>
<evidence type="ECO:0000256" key="8">
    <source>
        <dbReference type="ARBA" id="ARBA00023242"/>
    </source>
</evidence>
<protein>
    <submittedName>
        <fullName evidence="12">GATA type zinc finger protein asd-4</fullName>
    </submittedName>
</protein>
<keyword evidence="6" id="KW-0534">Nitrate assimilation</keyword>
<comment type="subcellular location">
    <subcellularLocation>
        <location evidence="1">Nucleus</location>
    </subcellularLocation>
</comment>
<feature type="region of interest" description="Disordered" evidence="10">
    <location>
        <begin position="359"/>
        <end position="394"/>
    </location>
</feature>
<feature type="compositionally biased region" description="Polar residues" evidence="10">
    <location>
        <begin position="84"/>
        <end position="118"/>
    </location>
</feature>
<dbReference type="GO" id="GO:0000978">
    <property type="term" value="F:RNA polymerase II cis-regulatory region sequence-specific DNA binding"/>
    <property type="evidence" value="ECO:0007669"/>
    <property type="project" value="TreeGrafter"/>
</dbReference>
<evidence type="ECO:0000313" key="12">
    <source>
        <dbReference type="EMBL" id="UJO14101.1"/>
    </source>
</evidence>
<dbReference type="AlphaFoldDB" id="A0A9Q8P5N8"/>
<dbReference type="OrthoDB" id="515401at2759"/>
<feature type="domain" description="GATA-type" evidence="11">
    <location>
        <begin position="115"/>
        <end position="168"/>
    </location>
</feature>
<dbReference type="GO" id="GO:0000981">
    <property type="term" value="F:DNA-binding transcription factor activity, RNA polymerase II-specific"/>
    <property type="evidence" value="ECO:0007669"/>
    <property type="project" value="TreeGrafter"/>
</dbReference>
<dbReference type="GO" id="GO:0005634">
    <property type="term" value="C:nucleus"/>
    <property type="evidence" value="ECO:0007669"/>
    <property type="project" value="UniProtKB-SubCell"/>
</dbReference>
<keyword evidence="8" id="KW-0539">Nucleus</keyword>
<keyword evidence="2" id="KW-0479">Metal-binding</keyword>
<dbReference type="GO" id="GO:0008270">
    <property type="term" value="F:zinc ion binding"/>
    <property type="evidence" value="ECO:0007669"/>
    <property type="project" value="UniProtKB-KW"/>
</dbReference>
<feature type="region of interest" description="Disordered" evidence="10">
    <location>
        <begin position="1"/>
        <end position="43"/>
    </location>
</feature>
<dbReference type="RefSeq" id="XP_047758467.1">
    <property type="nucleotide sequence ID" value="XM_047902700.1"/>
</dbReference>
<feature type="region of interest" description="Disordered" evidence="10">
    <location>
        <begin position="81"/>
        <end position="118"/>
    </location>
</feature>
<keyword evidence="5" id="KW-0805">Transcription regulation</keyword>
<dbReference type="FunFam" id="3.30.50.10:FF:000007">
    <property type="entry name" value="Nitrogen regulatory AreA, N-terminal"/>
    <property type="match status" value="1"/>
</dbReference>
<feature type="region of interest" description="Disordered" evidence="10">
    <location>
        <begin position="167"/>
        <end position="297"/>
    </location>
</feature>